<dbReference type="EnsemblPlants" id="OMERI07G17050.1">
    <property type="protein sequence ID" value="OMERI07G17050.1"/>
    <property type="gene ID" value="OMERI07G17050"/>
</dbReference>
<dbReference type="HOGENOM" id="CLU_2376423_0_0_1"/>
<dbReference type="Gramene" id="OMERI07G17050.1">
    <property type="protein sequence ID" value="OMERI07G17050.1"/>
    <property type="gene ID" value="OMERI07G17050"/>
</dbReference>
<reference evidence="1" key="1">
    <citation type="submission" date="2015-04" db="UniProtKB">
        <authorList>
            <consortium name="EnsemblPlants"/>
        </authorList>
    </citation>
    <scope>IDENTIFICATION</scope>
</reference>
<evidence type="ECO:0000313" key="2">
    <source>
        <dbReference type="Proteomes" id="UP000008021"/>
    </source>
</evidence>
<accession>A0A0E0EDR8</accession>
<name>A0A0E0EDR8_9ORYZ</name>
<protein>
    <submittedName>
        <fullName evidence="1">Uncharacterized protein</fullName>
    </submittedName>
</protein>
<organism evidence="1">
    <name type="scientific">Oryza meridionalis</name>
    <dbReference type="NCBI Taxonomy" id="40149"/>
    <lineage>
        <taxon>Eukaryota</taxon>
        <taxon>Viridiplantae</taxon>
        <taxon>Streptophyta</taxon>
        <taxon>Embryophyta</taxon>
        <taxon>Tracheophyta</taxon>
        <taxon>Spermatophyta</taxon>
        <taxon>Magnoliopsida</taxon>
        <taxon>Liliopsida</taxon>
        <taxon>Poales</taxon>
        <taxon>Poaceae</taxon>
        <taxon>BOP clade</taxon>
        <taxon>Oryzoideae</taxon>
        <taxon>Oryzeae</taxon>
        <taxon>Oryzinae</taxon>
        <taxon>Oryza</taxon>
    </lineage>
</organism>
<dbReference type="AlphaFoldDB" id="A0A0E0EDR8"/>
<reference evidence="1" key="2">
    <citation type="submission" date="2018-05" db="EMBL/GenBank/DDBJ databases">
        <title>OmerRS3 (Oryza meridionalis Reference Sequence Version 3).</title>
        <authorList>
            <person name="Zhang J."/>
            <person name="Kudrna D."/>
            <person name="Lee S."/>
            <person name="Talag J."/>
            <person name="Welchert J."/>
            <person name="Wing R.A."/>
        </authorList>
    </citation>
    <scope>NUCLEOTIDE SEQUENCE [LARGE SCALE GENOMIC DNA]</scope>
    <source>
        <strain evidence="1">cv. OR44</strain>
    </source>
</reference>
<keyword evidence="2" id="KW-1185">Reference proteome</keyword>
<sequence>MHLMVTTARVRMQRMVTTARVTMHLMVTTTRVKDAPYGYDNLSEEVIKDVQVEPVFVSKALTSLEEAVLMKSIINNLKELIQKMIDGPIRFPQKS</sequence>
<proteinExistence type="predicted"/>
<dbReference type="Proteomes" id="UP000008021">
    <property type="component" value="Chromosome 7"/>
</dbReference>
<evidence type="ECO:0000313" key="1">
    <source>
        <dbReference type="EnsemblPlants" id="OMERI07G17050.1"/>
    </source>
</evidence>